<evidence type="ECO:0000256" key="5">
    <source>
        <dbReference type="ARBA" id="ARBA00022741"/>
    </source>
</evidence>
<accession>A0A811RD34</accession>
<feature type="transmembrane region" description="Helical" evidence="9">
    <location>
        <begin position="371"/>
        <end position="391"/>
    </location>
</feature>
<keyword evidence="7 9" id="KW-1133">Transmembrane helix</keyword>
<dbReference type="PANTHER" id="PTHR31081:SF8">
    <property type="entry name" value="OS12G0503300 PROTEIN"/>
    <property type="match status" value="1"/>
</dbReference>
<feature type="transmembrane region" description="Helical" evidence="9">
    <location>
        <begin position="85"/>
        <end position="112"/>
    </location>
</feature>
<sequence>MPVAVEDRGGGAVALMLASLFLLGTWPVLLTLLERRGRLPQHTYLDYSITNLLAAVLMAVAFGQARDSRPDFFTQLTQMQDNWPSVVIAMAGGLALSLGNLVSQYAWAFAGLSDKRTTINYFLDGRINRAKILFPGVVCFLVAVFLGAAVHSSNAKDDEQKLSMKSADIELSSEFSDEAKLLPAPEESKNGSEGDYSASNEAKPGTAEFIIQVEERRSIKVFGSSKLLGLGLVFLAGACFSLFSPAINLATNDQWRALRKGVPHLVVYTAFFYFSVSCFVLGACLNVWLLYHPMAGVPASTAGAYARDWNGRHWALLAGLLCGFGNGFQFMGGQASGYAAADAVQALPLVSTFWGVILFGEYRRSSRKTFLLLFSMLSMFIIAGAVLMASAGHGKGFDTNAKFIVTRLHRSSVYQDSTHN</sequence>
<dbReference type="Proteomes" id="UP000604825">
    <property type="component" value="Unassembled WGS sequence"/>
</dbReference>
<proteinExistence type="inferred from homology"/>
<dbReference type="Pfam" id="PF07168">
    <property type="entry name" value="Ureide_permease"/>
    <property type="match status" value="1"/>
</dbReference>
<evidence type="ECO:0000256" key="3">
    <source>
        <dbReference type="ARBA" id="ARBA00022448"/>
    </source>
</evidence>
<feature type="transmembrane region" description="Helical" evidence="9">
    <location>
        <begin position="44"/>
        <end position="65"/>
    </location>
</feature>
<feature type="transmembrane region" description="Helical" evidence="9">
    <location>
        <begin position="132"/>
        <end position="150"/>
    </location>
</feature>
<evidence type="ECO:0000256" key="1">
    <source>
        <dbReference type="ARBA" id="ARBA00004141"/>
    </source>
</evidence>
<name>A0A811RD34_9POAL</name>
<feature type="transmembrane region" description="Helical" evidence="9">
    <location>
        <begin position="338"/>
        <end position="359"/>
    </location>
</feature>
<evidence type="ECO:0000256" key="4">
    <source>
        <dbReference type="ARBA" id="ARBA00022692"/>
    </source>
</evidence>
<dbReference type="InterPro" id="IPR009834">
    <property type="entry name" value="Ureide_permease"/>
</dbReference>
<dbReference type="EMBL" id="CAJGYO010000014">
    <property type="protein sequence ID" value="CAD6267759.1"/>
    <property type="molecule type" value="Genomic_DNA"/>
</dbReference>
<evidence type="ECO:0000313" key="10">
    <source>
        <dbReference type="EMBL" id="CAD6267759.1"/>
    </source>
</evidence>
<dbReference type="AlphaFoldDB" id="A0A811RD34"/>
<keyword evidence="11" id="KW-1185">Reference proteome</keyword>
<evidence type="ECO:0000256" key="8">
    <source>
        <dbReference type="ARBA" id="ARBA00023136"/>
    </source>
</evidence>
<evidence type="ECO:0000256" key="6">
    <source>
        <dbReference type="ARBA" id="ARBA00022840"/>
    </source>
</evidence>
<evidence type="ECO:0000256" key="2">
    <source>
        <dbReference type="ARBA" id="ARBA00005931"/>
    </source>
</evidence>
<keyword evidence="8 9" id="KW-0472">Membrane</keyword>
<dbReference type="GO" id="GO:0016020">
    <property type="term" value="C:membrane"/>
    <property type="evidence" value="ECO:0007669"/>
    <property type="project" value="UniProtKB-SubCell"/>
</dbReference>
<comment type="caution">
    <text evidence="10">The sequence shown here is derived from an EMBL/GenBank/DDBJ whole genome shotgun (WGS) entry which is preliminary data.</text>
</comment>
<dbReference type="GO" id="GO:0005524">
    <property type="term" value="F:ATP binding"/>
    <property type="evidence" value="ECO:0007669"/>
    <property type="project" value="UniProtKB-KW"/>
</dbReference>
<dbReference type="PANTHER" id="PTHR31081">
    <property type="entry name" value="UREIDE PERMEASE 1-RELATED-RELATED"/>
    <property type="match status" value="1"/>
</dbReference>
<organism evidence="10 11">
    <name type="scientific">Miscanthus lutarioriparius</name>
    <dbReference type="NCBI Taxonomy" id="422564"/>
    <lineage>
        <taxon>Eukaryota</taxon>
        <taxon>Viridiplantae</taxon>
        <taxon>Streptophyta</taxon>
        <taxon>Embryophyta</taxon>
        <taxon>Tracheophyta</taxon>
        <taxon>Spermatophyta</taxon>
        <taxon>Magnoliopsida</taxon>
        <taxon>Liliopsida</taxon>
        <taxon>Poales</taxon>
        <taxon>Poaceae</taxon>
        <taxon>PACMAD clade</taxon>
        <taxon>Panicoideae</taxon>
        <taxon>Andropogonodae</taxon>
        <taxon>Andropogoneae</taxon>
        <taxon>Saccharinae</taxon>
        <taxon>Miscanthus</taxon>
    </lineage>
</organism>
<dbReference type="OrthoDB" id="1910534at2759"/>
<dbReference type="GO" id="GO:0005274">
    <property type="term" value="F:allantoin:proton symporter activity"/>
    <property type="evidence" value="ECO:0007669"/>
    <property type="project" value="TreeGrafter"/>
</dbReference>
<keyword evidence="5" id="KW-0547">Nucleotide-binding</keyword>
<feature type="transmembrane region" description="Helical" evidence="9">
    <location>
        <begin position="227"/>
        <end position="244"/>
    </location>
</feature>
<evidence type="ECO:0008006" key="12">
    <source>
        <dbReference type="Google" id="ProtNLM"/>
    </source>
</evidence>
<comment type="subcellular location">
    <subcellularLocation>
        <location evidence="1">Membrane</location>
        <topology evidence="1">Multi-pass membrane protein</topology>
    </subcellularLocation>
</comment>
<keyword evidence="6" id="KW-0067">ATP-binding</keyword>
<protein>
    <recommendedName>
        <fullName evidence="12">Ureide permease 2</fullName>
    </recommendedName>
</protein>
<dbReference type="GO" id="GO:0015505">
    <property type="term" value="F:uracil:monoatomic cation symporter activity"/>
    <property type="evidence" value="ECO:0007669"/>
    <property type="project" value="TreeGrafter"/>
</dbReference>
<keyword evidence="4 9" id="KW-0812">Transmembrane</keyword>
<gene>
    <name evidence="10" type="ORF">NCGR_LOCUS51064</name>
</gene>
<evidence type="ECO:0000256" key="7">
    <source>
        <dbReference type="ARBA" id="ARBA00022989"/>
    </source>
</evidence>
<keyword evidence="3" id="KW-0813">Transport</keyword>
<comment type="similarity">
    <text evidence="2">Belongs to the plant ureide permease (TC 2.A.7.19) family.</text>
</comment>
<feature type="transmembrane region" description="Helical" evidence="9">
    <location>
        <begin position="12"/>
        <end position="32"/>
    </location>
</feature>
<reference evidence="10" key="1">
    <citation type="submission" date="2020-10" db="EMBL/GenBank/DDBJ databases">
        <authorList>
            <person name="Han B."/>
            <person name="Lu T."/>
            <person name="Zhao Q."/>
            <person name="Huang X."/>
            <person name="Zhao Y."/>
        </authorList>
    </citation>
    <scope>NUCLEOTIDE SEQUENCE</scope>
</reference>
<evidence type="ECO:0000256" key="9">
    <source>
        <dbReference type="SAM" id="Phobius"/>
    </source>
</evidence>
<evidence type="ECO:0000313" key="11">
    <source>
        <dbReference type="Proteomes" id="UP000604825"/>
    </source>
</evidence>
<dbReference type="InterPro" id="IPR030189">
    <property type="entry name" value="UPS_plant"/>
</dbReference>
<feature type="transmembrane region" description="Helical" evidence="9">
    <location>
        <begin position="265"/>
        <end position="291"/>
    </location>
</feature>